<feature type="compositionally biased region" description="Polar residues" evidence="1">
    <location>
        <begin position="120"/>
        <end position="133"/>
    </location>
</feature>
<evidence type="ECO:0000313" key="2">
    <source>
        <dbReference type="EMBL" id="AGE11267.1"/>
    </source>
</evidence>
<accession>L7Z3Q8</accession>
<name>L7Z3Q8_CITFR</name>
<feature type="compositionally biased region" description="Low complexity" evidence="1">
    <location>
        <begin position="84"/>
        <end position="97"/>
    </location>
</feature>
<protein>
    <submittedName>
        <fullName evidence="2">Uncharacterized protein</fullName>
    </submittedName>
</protein>
<dbReference type="AlphaFoldDB" id="L7Z3Q8"/>
<sequence length="307" mass="32612">MMYGKISKMVIGLFSLLLALSFSVEAGYKSSYKSSYRSSYKSSSSYSKSSSSPSSSSSSKNNASSSNKTSTESTATGSGVKNEPSAASSPVAKKSISGAKLVENKGKIGTKENPAAFSARDNSSQKFSGTSGRSAPYIGTKAPPEKVSSIIDERKRSGTDWTTLAMMYWMLSSSNSHASSLSSSDKAWIQQQIHEQESAGESREVALNELKSAGVDISDVQASDSPPVEFRYDMPKNLTAGVAWVFTVKATRSGETKAPECKLEGAEILTRGNTVFIKWKAPALAGESAELTCKAFGKEEVKTLVSV</sequence>
<evidence type="ECO:0000256" key="1">
    <source>
        <dbReference type="SAM" id="MobiDB-lite"/>
    </source>
</evidence>
<feature type="compositionally biased region" description="Low complexity" evidence="1">
    <location>
        <begin position="35"/>
        <end position="70"/>
    </location>
</feature>
<geneLocation type="plasmid" evidence="2">
    <name>pT-OXA-181</name>
</geneLocation>
<reference evidence="2" key="1">
    <citation type="journal article" date="2013" name="Antimicrob. Agents Chemother.">
        <title>Complete Sequence of the IncT-Type Plasmid pT-OXA-181 Carrying the blaOXA-181 Carbapenemase Gene from Citrobacter freundii.</title>
        <authorList>
            <person name="Villa L."/>
            <person name="Carattoli A."/>
            <person name="Nordmann P."/>
            <person name="Carta C."/>
            <person name="Poirel L."/>
        </authorList>
    </citation>
    <scope>NUCLEOTIDE SEQUENCE</scope>
    <source>
        <strain evidence="2">CFSTE</strain>
        <plasmid evidence="2">pT-OXA-181</plasmid>
    </source>
</reference>
<feature type="region of interest" description="Disordered" evidence="1">
    <location>
        <begin position="35"/>
        <end position="146"/>
    </location>
</feature>
<dbReference type="EMBL" id="JQ996150">
    <property type="protein sequence ID" value="AGE11267.1"/>
    <property type="molecule type" value="Genomic_DNA"/>
</dbReference>
<organism evidence="2">
    <name type="scientific">Citrobacter freundii</name>
    <dbReference type="NCBI Taxonomy" id="546"/>
    <lineage>
        <taxon>Bacteria</taxon>
        <taxon>Pseudomonadati</taxon>
        <taxon>Pseudomonadota</taxon>
        <taxon>Gammaproteobacteria</taxon>
        <taxon>Enterobacterales</taxon>
        <taxon>Enterobacteriaceae</taxon>
        <taxon>Citrobacter</taxon>
        <taxon>Citrobacter freundii complex</taxon>
    </lineage>
</organism>
<proteinExistence type="predicted"/>
<keyword evidence="2" id="KW-0614">Plasmid</keyword>